<dbReference type="OrthoDB" id="10387738at2759"/>
<name>A0A8X6T155_NEPPI</name>
<dbReference type="EMBL" id="BMAW01001293">
    <property type="protein sequence ID" value="GFS73395.1"/>
    <property type="molecule type" value="Genomic_DNA"/>
</dbReference>
<reference evidence="2" key="1">
    <citation type="submission" date="2020-08" db="EMBL/GenBank/DDBJ databases">
        <title>Multicomponent nature underlies the extraordinary mechanical properties of spider dragline silk.</title>
        <authorList>
            <person name="Kono N."/>
            <person name="Nakamura H."/>
            <person name="Mori M."/>
            <person name="Yoshida Y."/>
            <person name="Ohtoshi R."/>
            <person name="Malay A.D."/>
            <person name="Moran D.A.P."/>
            <person name="Tomita M."/>
            <person name="Numata K."/>
            <person name="Arakawa K."/>
        </authorList>
    </citation>
    <scope>NUCLEOTIDE SEQUENCE</scope>
</reference>
<evidence type="ECO:0000313" key="3">
    <source>
        <dbReference type="Proteomes" id="UP000887013"/>
    </source>
</evidence>
<protein>
    <submittedName>
        <fullName evidence="2">Uncharacterized protein</fullName>
    </submittedName>
</protein>
<evidence type="ECO:0000313" key="2">
    <source>
        <dbReference type="EMBL" id="GFS73395.1"/>
    </source>
</evidence>
<sequence>MRSFRERSSRPNPKETDSSISHCSFSGSWQHLGDKQMRKEEAIRTPLLTYSLFAEGKGKNTNVNGGRARMPILLPNDLFLQSGLQIIEAF</sequence>
<dbReference type="Proteomes" id="UP000887013">
    <property type="component" value="Unassembled WGS sequence"/>
</dbReference>
<comment type="caution">
    <text evidence="2">The sequence shown here is derived from an EMBL/GenBank/DDBJ whole genome shotgun (WGS) entry which is preliminary data.</text>
</comment>
<proteinExistence type="predicted"/>
<gene>
    <name evidence="2" type="ORF">NPIL_676741</name>
</gene>
<accession>A0A8X6T155</accession>
<evidence type="ECO:0000256" key="1">
    <source>
        <dbReference type="SAM" id="MobiDB-lite"/>
    </source>
</evidence>
<feature type="compositionally biased region" description="Basic and acidic residues" evidence="1">
    <location>
        <begin position="1"/>
        <end position="17"/>
    </location>
</feature>
<organism evidence="2 3">
    <name type="scientific">Nephila pilipes</name>
    <name type="common">Giant wood spider</name>
    <name type="synonym">Nephila maculata</name>
    <dbReference type="NCBI Taxonomy" id="299642"/>
    <lineage>
        <taxon>Eukaryota</taxon>
        <taxon>Metazoa</taxon>
        <taxon>Ecdysozoa</taxon>
        <taxon>Arthropoda</taxon>
        <taxon>Chelicerata</taxon>
        <taxon>Arachnida</taxon>
        <taxon>Araneae</taxon>
        <taxon>Araneomorphae</taxon>
        <taxon>Entelegynae</taxon>
        <taxon>Araneoidea</taxon>
        <taxon>Nephilidae</taxon>
        <taxon>Nephila</taxon>
    </lineage>
</organism>
<feature type="region of interest" description="Disordered" evidence="1">
    <location>
        <begin position="1"/>
        <end position="28"/>
    </location>
</feature>
<feature type="compositionally biased region" description="Polar residues" evidence="1">
    <location>
        <begin position="18"/>
        <end position="28"/>
    </location>
</feature>
<keyword evidence="3" id="KW-1185">Reference proteome</keyword>
<dbReference type="AlphaFoldDB" id="A0A8X6T155"/>